<keyword evidence="7 10" id="KW-0067">ATP-binding</keyword>
<dbReference type="eggNOG" id="COG3265">
    <property type="taxonomic scope" value="Bacteria"/>
</dbReference>
<dbReference type="RefSeq" id="WP_023402894.1">
    <property type="nucleotide sequence ID" value="NZ_BAUJ01000005.1"/>
</dbReference>
<evidence type="ECO:0000256" key="5">
    <source>
        <dbReference type="ARBA" id="ARBA00022741"/>
    </source>
</evidence>
<comment type="catalytic activity">
    <reaction evidence="9 10">
        <text>D-gluconate + ATP = 6-phospho-D-gluconate + ADP + H(+)</text>
        <dbReference type="Rhea" id="RHEA:19433"/>
        <dbReference type="ChEBI" id="CHEBI:15378"/>
        <dbReference type="ChEBI" id="CHEBI:18391"/>
        <dbReference type="ChEBI" id="CHEBI:30616"/>
        <dbReference type="ChEBI" id="CHEBI:58759"/>
        <dbReference type="ChEBI" id="CHEBI:456216"/>
        <dbReference type="EC" id="2.7.1.12"/>
    </reaction>
</comment>
<dbReference type="GO" id="GO:0005737">
    <property type="term" value="C:cytoplasm"/>
    <property type="evidence" value="ECO:0007669"/>
    <property type="project" value="TreeGrafter"/>
</dbReference>
<evidence type="ECO:0000256" key="3">
    <source>
        <dbReference type="ARBA" id="ARBA00012054"/>
    </source>
</evidence>
<sequence>MEGKSIVIMGVSGSGKSTIGELLAARLSAKFIDGDDLHPKSNVIKMSSGIPLNDDDRTPWLERINDAIFSIYSKNESCVFVCSALKKNYRDAIRCGNEKVRFIFLDGSQELVLKRIRMRNSHFMKSDMLASQFAILEQPVDEDDVITIDISMSIEEMLDDICIRLGV</sequence>
<keyword evidence="12" id="KW-1185">Reference proteome</keyword>
<gene>
    <name evidence="11" type="primary">idnK</name>
    <name evidence="11" type="ORF">VHA01S_005_01110</name>
</gene>
<evidence type="ECO:0000256" key="9">
    <source>
        <dbReference type="ARBA" id="ARBA00048090"/>
    </source>
</evidence>
<dbReference type="NCBIfam" id="TIGR01313">
    <property type="entry name" value="therm_gnt_kin"/>
    <property type="match status" value="1"/>
</dbReference>
<dbReference type="EMBL" id="BAUJ01000005">
    <property type="protein sequence ID" value="GAD88508.1"/>
    <property type="molecule type" value="Genomic_DNA"/>
</dbReference>
<organism evidence="11 12">
    <name type="scientific">Vibrio halioticoli NBRC 102217</name>
    <dbReference type="NCBI Taxonomy" id="1219072"/>
    <lineage>
        <taxon>Bacteria</taxon>
        <taxon>Pseudomonadati</taxon>
        <taxon>Pseudomonadota</taxon>
        <taxon>Gammaproteobacteria</taxon>
        <taxon>Vibrionales</taxon>
        <taxon>Vibrionaceae</taxon>
        <taxon>Vibrio</taxon>
    </lineage>
</organism>
<dbReference type="EC" id="2.7.1.12" evidence="3 10"/>
<comment type="pathway">
    <text evidence="1">Carbohydrate acid metabolism.</text>
</comment>
<dbReference type="FunFam" id="3.40.50.300:FF:000522">
    <property type="entry name" value="Gluconokinase"/>
    <property type="match status" value="1"/>
</dbReference>
<protein>
    <recommendedName>
        <fullName evidence="3 10">Gluconokinase</fullName>
        <ecNumber evidence="3 10">2.7.1.12</ecNumber>
    </recommendedName>
</protein>
<dbReference type="Gene3D" id="3.40.50.300">
    <property type="entry name" value="P-loop containing nucleotide triphosphate hydrolases"/>
    <property type="match status" value="1"/>
</dbReference>
<dbReference type="Pfam" id="PF01202">
    <property type="entry name" value="SKI"/>
    <property type="match status" value="1"/>
</dbReference>
<dbReference type="InterPro" id="IPR027417">
    <property type="entry name" value="P-loop_NTPase"/>
</dbReference>
<dbReference type="InterPro" id="IPR006001">
    <property type="entry name" value="Therm_gnt_kin"/>
</dbReference>
<evidence type="ECO:0000313" key="12">
    <source>
        <dbReference type="Proteomes" id="UP000017800"/>
    </source>
</evidence>
<name>V5FB88_9VIBR</name>
<dbReference type="OrthoDB" id="9795716at2"/>
<keyword evidence="6 10" id="KW-0418">Kinase</keyword>
<keyword evidence="5 10" id="KW-0547">Nucleotide-binding</keyword>
<reference evidence="11 12" key="1">
    <citation type="submission" date="2013-11" db="EMBL/GenBank/DDBJ databases">
        <title>Whole genome shotgun sequence of Vibrio halioticoli NBRC 102217.</title>
        <authorList>
            <person name="Isaki S."/>
            <person name="Kimura A."/>
            <person name="Ohji S."/>
            <person name="Hosoyama A."/>
            <person name="Fujita N."/>
            <person name="Hashimoto M."/>
            <person name="Hosoyama Y."/>
            <person name="Yamazoe A."/>
        </authorList>
    </citation>
    <scope>NUCLEOTIDE SEQUENCE [LARGE SCALE GENOMIC DNA]</scope>
    <source>
        <strain evidence="11 12">NBRC 102217</strain>
    </source>
</reference>
<comment type="caution">
    <text evidence="11">The sequence shown here is derived from an EMBL/GenBank/DDBJ whole genome shotgun (WGS) entry which is preliminary data.</text>
</comment>
<evidence type="ECO:0000256" key="4">
    <source>
        <dbReference type="ARBA" id="ARBA00022679"/>
    </source>
</evidence>
<evidence type="ECO:0000256" key="6">
    <source>
        <dbReference type="ARBA" id="ARBA00022777"/>
    </source>
</evidence>
<dbReference type="InterPro" id="IPR031322">
    <property type="entry name" value="Shikimate/glucono_kinase"/>
</dbReference>
<evidence type="ECO:0000256" key="7">
    <source>
        <dbReference type="ARBA" id="ARBA00022840"/>
    </source>
</evidence>
<keyword evidence="8" id="KW-0311">Gluconate utilization</keyword>
<dbReference type="PANTHER" id="PTHR43442">
    <property type="entry name" value="GLUCONOKINASE-RELATED"/>
    <property type="match status" value="1"/>
</dbReference>
<proteinExistence type="inferred from homology"/>
<dbReference type="PANTHER" id="PTHR43442:SF3">
    <property type="entry name" value="GLUCONOKINASE-RELATED"/>
    <property type="match status" value="1"/>
</dbReference>
<dbReference type="CDD" id="cd02021">
    <property type="entry name" value="GntK"/>
    <property type="match status" value="1"/>
</dbReference>
<evidence type="ECO:0000256" key="2">
    <source>
        <dbReference type="ARBA" id="ARBA00008420"/>
    </source>
</evidence>
<evidence type="ECO:0000313" key="11">
    <source>
        <dbReference type="EMBL" id="GAD88508.1"/>
    </source>
</evidence>
<evidence type="ECO:0000256" key="1">
    <source>
        <dbReference type="ARBA" id="ARBA00004761"/>
    </source>
</evidence>
<evidence type="ECO:0000256" key="8">
    <source>
        <dbReference type="ARBA" id="ARBA00023064"/>
    </source>
</evidence>
<dbReference type="SUPFAM" id="SSF52540">
    <property type="entry name" value="P-loop containing nucleoside triphosphate hydrolases"/>
    <property type="match status" value="1"/>
</dbReference>
<dbReference type="GO" id="GO:0046316">
    <property type="term" value="F:gluconokinase activity"/>
    <property type="evidence" value="ECO:0007669"/>
    <property type="project" value="UniProtKB-EC"/>
</dbReference>
<dbReference type="Proteomes" id="UP000017800">
    <property type="component" value="Unassembled WGS sequence"/>
</dbReference>
<keyword evidence="4 10" id="KW-0808">Transferase</keyword>
<dbReference type="GO" id="GO:0005524">
    <property type="term" value="F:ATP binding"/>
    <property type="evidence" value="ECO:0007669"/>
    <property type="project" value="UniProtKB-KW"/>
</dbReference>
<comment type="similarity">
    <text evidence="2 10">Belongs to the gluconokinase GntK/GntV family.</text>
</comment>
<dbReference type="GO" id="GO:0019521">
    <property type="term" value="P:D-gluconate metabolic process"/>
    <property type="evidence" value="ECO:0007669"/>
    <property type="project" value="UniProtKB-KW"/>
</dbReference>
<dbReference type="AlphaFoldDB" id="V5FB88"/>
<evidence type="ECO:0000256" key="10">
    <source>
        <dbReference type="RuleBase" id="RU363066"/>
    </source>
</evidence>
<accession>V5FB88</accession>